<feature type="domain" description="DNA methylase N-4/N-6" evidence="6">
    <location>
        <begin position="6"/>
        <end position="81"/>
    </location>
</feature>
<reference evidence="7" key="1">
    <citation type="submission" date="2021-07" db="EMBL/GenBank/DDBJ databases">
        <title>Complete genome sequence of Crassaminicella sp. 143-21, isolated from a deep-sea hydrothermal vent.</title>
        <authorList>
            <person name="Li X."/>
        </authorList>
    </citation>
    <scope>NUCLEOTIDE SEQUENCE</scope>
    <source>
        <strain evidence="7">143-21</strain>
    </source>
</reference>
<dbReference type="InterPro" id="IPR002941">
    <property type="entry name" value="DNA_methylase_N4/N6"/>
</dbReference>
<dbReference type="Pfam" id="PF01555">
    <property type="entry name" value="N6_N4_Mtase"/>
    <property type="match status" value="1"/>
</dbReference>
<sequence length="421" mass="49705">MARKQRAWLKPIWKTNKKKWKNPAHNICSYLAMFPPSLPNYFIKQFTEEGEKVYDPFSGRGTTVLEAALNNRVGIGNDLNPLACVLTGAKTYIPKYENIMRRLCELEENFNNTYISRESILRIDPDIRMLYDEEVTLPMLLYLKNELDIRRKIDRYIMAILLGIMHGKHRKDGTSMYLSISMPNTFSMSPNYVRKYIAENNLVKLQQNVFELLRDRIAKTYPWNRALRKGKSYQYDALKINNYRRILKDEAIDLIVTSPPYLKLIRYGKYNWIRLWMLGKDFDMVDDQLKINKAYEEGSNIKLSDRLKLEEYLIFMRNLICGWERILKPGALACIVIGDVEELKLAEEVWEYVEPYTNLQLVEIIEDKIEGNNKVTKIWGQERKGEATKVDRILIISKGEPRKPKFTTKAQIKKNFKYFYE</sequence>
<keyword evidence="5" id="KW-0238">DNA-binding</keyword>
<evidence type="ECO:0000256" key="4">
    <source>
        <dbReference type="ARBA" id="ARBA00022747"/>
    </source>
</evidence>
<dbReference type="EMBL" id="CP078093">
    <property type="protein sequence ID" value="QXM06629.1"/>
    <property type="molecule type" value="Genomic_DNA"/>
</dbReference>
<name>A0ABX8RC61_9CLOT</name>
<keyword evidence="4" id="KW-0680">Restriction system</keyword>
<evidence type="ECO:0000259" key="6">
    <source>
        <dbReference type="Pfam" id="PF01555"/>
    </source>
</evidence>
<keyword evidence="3" id="KW-0949">S-adenosyl-L-methionine</keyword>
<proteinExistence type="predicted"/>
<evidence type="ECO:0000313" key="8">
    <source>
        <dbReference type="Proteomes" id="UP000886818"/>
    </source>
</evidence>
<keyword evidence="1" id="KW-0489">Methyltransferase</keyword>
<keyword evidence="8" id="KW-1185">Reference proteome</keyword>
<dbReference type="InterPro" id="IPR017985">
    <property type="entry name" value="MeTrfase_CN4_CS"/>
</dbReference>
<evidence type="ECO:0000313" key="7">
    <source>
        <dbReference type="EMBL" id="QXM06629.1"/>
    </source>
</evidence>
<evidence type="ECO:0000256" key="2">
    <source>
        <dbReference type="ARBA" id="ARBA00022679"/>
    </source>
</evidence>
<keyword evidence="2" id="KW-0808">Transferase</keyword>
<accession>A0ABX8RC61</accession>
<evidence type="ECO:0000256" key="1">
    <source>
        <dbReference type="ARBA" id="ARBA00022603"/>
    </source>
</evidence>
<organism evidence="7 8">
    <name type="scientific">Crassaminicella indica</name>
    <dbReference type="NCBI Taxonomy" id="2855394"/>
    <lineage>
        <taxon>Bacteria</taxon>
        <taxon>Bacillati</taxon>
        <taxon>Bacillota</taxon>
        <taxon>Clostridia</taxon>
        <taxon>Eubacteriales</taxon>
        <taxon>Clostridiaceae</taxon>
        <taxon>Crassaminicella</taxon>
    </lineage>
</organism>
<protein>
    <submittedName>
        <fullName evidence="7">Site-specific DNA-methyltransferase</fullName>
    </submittedName>
</protein>
<gene>
    <name evidence="7" type="ORF">KVH43_02445</name>
</gene>
<evidence type="ECO:0000256" key="5">
    <source>
        <dbReference type="ARBA" id="ARBA00023125"/>
    </source>
</evidence>
<evidence type="ECO:0000256" key="3">
    <source>
        <dbReference type="ARBA" id="ARBA00022691"/>
    </source>
</evidence>
<dbReference type="PROSITE" id="PS00093">
    <property type="entry name" value="N4_MTASE"/>
    <property type="match status" value="1"/>
</dbReference>
<dbReference type="RefSeq" id="WP_218283325.1">
    <property type="nucleotide sequence ID" value="NZ_CP078093.1"/>
</dbReference>
<dbReference type="Proteomes" id="UP000886818">
    <property type="component" value="Chromosome"/>
</dbReference>